<evidence type="ECO:0000313" key="2">
    <source>
        <dbReference type="EMBL" id="MCI4683429.1"/>
    </source>
</evidence>
<dbReference type="PROSITE" id="PS51257">
    <property type="entry name" value="PROKAR_LIPOPROTEIN"/>
    <property type="match status" value="1"/>
</dbReference>
<keyword evidence="2" id="KW-0378">Hydrolase</keyword>
<proteinExistence type="predicted"/>
<keyword evidence="1" id="KW-0732">Signal</keyword>
<evidence type="ECO:0000313" key="3">
    <source>
        <dbReference type="Proteomes" id="UP001139104"/>
    </source>
</evidence>
<dbReference type="SUPFAM" id="SSF53474">
    <property type="entry name" value="alpha/beta-Hydrolases"/>
    <property type="match status" value="1"/>
</dbReference>
<dbReference type="PANTHER" id="PTHR36513">
    <property type="entry name" value="ABC TRANSMEMBRANE TYPE-1 DOMAIN-CONTAINING PROTEIN"/>
    <property type="match status" value="1"/>
</dbReference>
<dbReference type="InterPro" id="IPR014586">
    <property type="entry name" value="UCP033909"/>
</dbReference>
<dbReference type="InterPro" id="IPR029058">
    <property type="entry name" value="AB_hydrolase_fold"/>
</dbReference>
<gene>
    <name evidence="2" type="ORF">K2U94_11750</name>
</gene>
<evidence type="ECO:0000256" key="1">
    <source>
        <dbReference type="SAM" id="SignalP"/>
    </source>
</evidence>
<protein>
    <submittedName>
        <fullName evidence="2">Alpha/beta hydrolase</fullName>
    </submittedName>
</protein>
<sequence length="381" mass="41342">MRAYLLVLILPALLAACARPGVDPMYPPVAARAPGATDHTILIATTRKRSPDPGAMFSGERGKGIEYAEAVVSVPPTHVSGNIEWPSQRPGNPNTDFVTRESSYLDSEKAFVAAVNQQLAQRPPGHRDVMLFVHGYNTLFPEGLYRLAQVAHDSKAQGVPVYFSWASRGELAGYVYDQNSATIARDALEHILVLLAKSNAEKINVLAHSMGNWVTVEAFRNIAMTREFRGYGHKLGAIILASPDIDVDVFRSQMARIGTPKKPFLIVLSRDDRALAVSRFIAGDKSRLGDYKHAANLTKYNAIVVDLSDVKGENPLNHDKFAEIAKIAPQLRQVLAEGVGKKGSVDQLNPVEDAPGVVKTALTLPIAMVAAPIVIIARQAQ</sequence>
<reference evidence="2" key="1">
    <citation type="journal article" date="2022" name="ISME J.">
        <title>Identification of active gaseous-alkane degraders at natural gas seeps.</title>
        <authorList>
            <person name="Farhan Ul Haque M."/>
            <person name="Hernandez M."/>
            <person name="Crombie A.T."/>
            <person name="Murrell J.C."/>
        </authorList>
    </citation>
    <scope>NUCLEOTIDE SEQUENCE</scope>
    <source>
        <strain evidence="2">PC2</strain>
    </source>
</reference>
<dbReference type="Gene3D" id="3.40.50.1820">
    <property type="entry name" value="alpha/beta hydrolase"/>
    <property type="match status" value="1"/>
</dbReference>
<dbReference type="Pfam" id="PF05990">
    <property type="entry name" value="DUF900"/>
    <property type="match status" value="1"/>
</dbReference>
<feature type="chain" id="PRO_5047410382" evidence="1">
    <location>
        <begin position="19"/>
        <end position="381"/>
    </location>
</feature>
<keyword evidence="3" id="KW-1185">Reference proteome</keyword>
<dbReference type="Proteomes" id="UP001139104">
    <property type="component" value="Unassembled WGS sequence"/>
</dbReference>
<comment type="caution">
    <text evidence="2">The sequence shown here is derived from an EMBL/GenBank/DDBJ whole genome shotgun (WGS) entry which is preliminary data.</text>
</comment>
<dbReference type="GO" id="GO:0016787">
    <property type="term" value="F:hydrolase activity"/>
    <property type="evidence" value="ECO:0007669"/>
    <property type="project" value="UniProtKB-KW"/>
</dbReference>
<dbReference type="InterPro" id="IPR010297">
    <property type="entry name" value="DUF900_hydrolase"/>
</dbReference>
<name>A0ABS9Z6X8_9HYPH</name>
<accession>A0ABS9Z6X8</accession>
<dbReference type="RefSeq" id="WP_243067381.1">
    <property type="nucleotide sequence ID" value="NZ_JAIVFK010000026.1"/>
</dbReference>
<organism evidence="2 3">
    <name type="scientific">Candidatus Rhodoblastus alkanivorans</name>
    <dbReference type="NCBI Taxonomy" id="2954117"/>
    <lineage>
        <taxon>Bacteria</taxon>
        <taxon>Pseudomonadati</taxon>
        <taxon>Pseudomonadota</taxon>
        <taxon>Alphaproteobacteria</taxon>
        <taxon>Hyphomicrobiales</taxon>
        <taxon>Rhodoblastaceae</taxon>
        <taxon>Rhodoblastus</taxon>
    </lineage>
</organism>
<dbReference type="EMBL" id="JAIVFP010000001">
    <property type="protein sequence ID" value="MCI4683429.1"/>
    <property type="molecule type" value="Genomic_DNA"/>
</dbReference>
<dbReference type="PANTHER" id="PTHR36513:SF1">
    <property type="entry name" value="TRANSMEMBRANE PROTEIN"/>
    <property type="match status" value="1"/>
</dbReference>
<feature type="signal peptide" evidence="1">
    <location>
        <begin position="1"/>
        <end position="18"/>
    </location>
</feature>
<dbReference type="PIRSF" id="PIRSF033909">
    <property type="entry name" value="UCP033909"/>
    <property type="match status" value="1"/>
</dbReference>